<dbReference type="Gene3D" id="3.40.50.150">
    <property type="entry name" value="Vaccinia Virus protein VP39"/>
    <property type="match status" value="1"/>
</dbReference>
<dbReference type="Pfam" id="PF13489">
    <property type="entry name" value="Methyltransf_23"/>
    <property type="match status" value="1"/>
</dbReference>
<keyword evidence="2" id="KW-0489">Methyltransferase</keyword>
<reference evidence="5 6" key="1">
    <citation type="submission" date="2024-03" db="EMBL/GenBank/DDBJ databases">
        <title>Complete genome sequence of the green alga Chloropicon roscoffensis RCC1871.</title>
        <authorList>
            <person name="Lemieux C."/>
            <person name="Pombert J.-F."/>
            <person name="Otis C."/>
            <person name="Turmel M."/>
        </authorList>
    </citation>
    <scope>NUCLEOTIDE SEQUENCE [LARGE SCALE GENOMIC DNA]</scope>
    <source>
        <strain evidence="5 6">RCC1871</strain>
    </source>
</reference>
<sequence>MERGAALLRVRARASGRDRAAESESSSSSLREERLRRHTGRSGYGGGRSAPLAGQYHSSDFDYEEHALNAGRVLLEKERGAGGHGWASTAEEVAERVVEQGDTWERFHRKVNSTARFFKEKRYILQEFPGLLDPTTRRVCEFGCGNGSSVVPVLKGNPAAHVTALDFSPSAVEHTRRAVEAEGFEPGRFAAMVRDLSSDPVDEADAMAGTFDAVLMVFMLSAVPPEHMDKVLRNALALLKPGGRAYFRDYGRHDLTQLRFPLDQRLGGGHWYQRKDGTLSYFFDLEDLKSRFEGAGFACGEADYVCVELYNRKKDEEMRRVFCHGVFVRPELN</sequence>
<dbReference type="CDD" id="cd02440">
    <property type="entry name" value="AdoMet_MTases"/>
    <property type="match status" value="1"/>
</dbReference>
<evidence type="ECO:0000256" key="3">
    <source>
        <dbReference type="ARBA" id="ARBA00022679"/>
    </source>
</evidence>
<evidence type="ECO:0000313" key="6">
    <source>
        <dbReference type="Proteomes" id="UP001472866"/>
    </source>
</evidence>
<organism evidence="5 6">
    <name type="scientific">Chloropicon roscoffensis</name>
    <dbReference type="NCBI Taxonomy" id="1461544"/>
    <lineage>
        <taxon>Eukaryota</taxon>
        <taxon>Viridiplantae</taxon>
        <taxon>Chlorophyta</taxon>
        <taxon>Chloropicophyceae</taxon>
        <taxon>Chloropicales</taxon>
        <taxon>Chloropicaceae</taxon>
        <taxon>Chloropicon</taxon>
    </lineage>
</organism>
<gene>
    <name evidence="5" type="ORF">HKI87_02g15720</name>
</gene>
<dbReference type="InterPro" id="IPR029063">
    <property type="entry name" value="SAM-dependent_MTases_sf"/>
</dbReference>
<dbReference type="Proteomes" id="UP001472866">
    <property type="component" value="Chromosome 02"/>
</dbReference>
<evidence type="ECO:0000313" key="5">
    <source>
        <dbReference type="EMBL" id="WZN60044.1"/>
    </source>
</evidence>
<proteinExistence type="inferred from homology"/>
<keyword evidence="6" id="KW-1185">Reference proteome</keyword>
<dbReference type="GO" id="GO:0032259">
    <property type="term" value="P:methylation"/>
    <property type="evidence" value="ECO:0007669"/>
    <property type="project" value="UniProtKB-KW"/>
</dbReference>
<dbReference type="EMBL" id="CP151502">
    <property type="protein sequence ID" value="WZN60044.1"/>
    <property type="molecule type" value="Genomic_DNA"/>
</dbReference>
<dbReference type="PANTHER" id="PTHR22809:SF14">
    <property type="entry name" value="TRNA N(3)-METHYLCYTIDINE METHYLTRANSFERASE"/>
    <property type="match status" value="1"/>
</dbReference>
<evidence type="ECO:0000256" key="1">
    <source>
        <dbReference type="ARBA" id="ARBA00009725"/>
    </source>
</evidence>
<feature type="region of interest" description="Disordered" evidence="4">
    <location>
        <begin position="12"/>
        <end position="51"/>
    </location>
</feature>
<dbReference type="GO" id="GO:0008757">
    <property type="term" value="F:S-adenosylmethionine-dependent methyltransferase activity"/>
    <property type="evidence" value="ECO:0007669"/>
    <property type="project" value="UniProtKB-ARBA"/>
</dbReference>
<protein>
    <submittedName>
        <fullName evidence="5">O-methyltransferase</fullName>
    </submittedName>
</protein>
<dbReference type="GO" id="GO:0008173">
    <property type="term" value="F:RNA methyltransferase activity"/>
    <property type="evidence" value="ECO:0007669"/>
    <property type="project" value="UniProtKB-ARBA"/>
</dbReference>
<accession>A0AAX4P1L2</accession>
<dbReference type="PANTHER" id="PTHR22809">
    <property type="entry name" value="METHYLTRANSFERASE-RELATED"/>
    <property type="match status" value="1"/>
</dbReference>
<comment type="similarity">
    <text evidence="1">Belongs to the methyltransferase superfamily. METL family.</text>
</comment>
<keyword evidence="3" id="KW-0808">Transferase</keyword>
<dbReference type="InterPro" id="IPR026113">
    <property type="entry name" value="METTL2/6/8-like"/>
</dbReference>
<evidence type="ECO:0000256" key="4">
    <source>
        <dbReference type="SAM" id="MobiDB-lite"/>
    </source>
</evidence>
<evidence type="ECO:0000256" key="2">
    <source>
        <dbReference type="ARBA" id="ARBA00022603"/>
    </source>
</evidence>
<dbReference type="AlphaFoldDB" id="A0AAX4P1L2"/>
<name>A0AAX4P1L2_9CHLO</name>
<dbReference type="SUPFAM" id="SSF53335">
    <property type="entry name" value="S-adenosyl-L-methionine-dependent methyltransferases"/>
    <property type="match status" value="1"/>
</dbReference>